<feature type="transmembrane region" description="Helical" evidence="6">
    <location>
        <begin position="476"/>
        <end position="499"/>
    </location>
</feature>
<dbReference type="InterPro" id="IPR002293">
    <property type="entry name" value="AA/rel_permease1"/>
</dbReference>
<comment type="subcellular location">
    <subcellularLocation>
        <location evidence="1">Cell membrane</location>
        <topology evidence="1">Multi-pass membrane protein</topology>
    </subcellularLocation>
</comment>
<feature type="transmembrane region" description="Helical" evidence="6">
    <location>
        <begin position="311"/>
        <end position="332"/>
    </location>
</feature>
<evidence type="ECO:0000256" key="4">
    <source>
        <dbReference type="ARBA" id="ARBA00022989"/>
    </source>
</evidence>
<feature type="transmembrane region" description="Helical" evidence="6">
    <location>
        <begin position="113"/>
        <end position="131"/>
    </location>
</feature>
<dbReference type="Gene3D" id="1.20.1740.10">
    <property type="entry name" value="Amino acid/polyamine transporter I"/>
    <property type="match status" value="1"/>
</dbReference>
<gene>
    <name evidence="7" type="ORF">SAMN05660324_0393</name>
</gene>
<keyword evidence="3 6" id="KW-0812">Transmembrane</keyword>
<dbReference type="EMBL" id="FNCF01000001">
    <property type="protein sequence ID" value="SDF53040.1"/>
    <property type="molecule type" value="Genomic_DNA"/>
</dbReference>
<evidence type="ECO:0000256" key="6">
    <source>
        <dbReference type="SAM" id="Phobius"/>
    </source>
</evidence>
<evidence type="ECO:0000313" key="7">
    <source>
        <dbReference type="EMBL" id="SDF53040.1"/>
    </source>
</evidence>
<feature type="transmembrane region" description="Helical" evidence="6">
    <location>
        <begin position="143"/>
        <end position="161"/>
    </location>
</feature>
<feature type="transmembrane region" description="Helical" evidence="6">
    <location>
        <begin position="389"/>
        <end position="411"/>
    </location>
</feature>
<evidence type="ECO:0000313" key="8">
    <source>
        <dbReference type="Proteomes" id="UP000198863"/>
    </source>
</evidence>
<dbReference type="GO" id="GO:0022857">
    <property type="term" value="F:transmembrane transporter activity"/>
    <property type="evidence" value="ECO:0007669"/>
    <property type="project" value="InterPro"/>
</dbReference>
<reference evidence="8" key="1">
    <citation type="submission" date="2016-10" db="EMBL/GenBank/DDBJ databases">
        <authorList>
            <person name="Varghese N."/>
            <person name="Submissions S."/>
        </authorList>
    </citation>
    <scope>NUCLEOTIDE SEQUENCE [LARGE SCALE GENOMIC DNA]</scope>
    <source>
        <strain evidence="8">DSM 44526</strain>
    </source>
</reference>
<dbReference type="AlphaFoldDB" id="A0A1G7LVS4"/>
<feature type="transmembrane region" description="Helical" evidence="6">
    <location>
        <begin position="365"/>
        <end position="383"/>
    </location>
</feature>
<dbReference type="RefSeq" id="WP_091057372.1">
    <property type="nucleotide sequence ID" value="NZ_FNCF01000001.1"/>
</dbReference>
<evidence type="ECO:0000256" key="2">
    <source>
        <dbReference type="ARBA" id="ARBA00022475"/>
    </source>
</evidence>
<feature type="transmembrane region" description="Helical" evidence="6">
    <location>
        <begin position="432"/>
        <end position="456"/>
    </location>
</feature>
<feature type="transmembrane region" description="Helical" evidence="6">
    <location>
        <begin position="87"/>
        <end position="106"/>
    </location>
</feature>
<feature type="transmembrane region" description="Helical" evidence="6">
    <location>
        <begin position="203"/>
        <end position="224"/>
    </location>
</feature>
<dbReference type="GO" id="GO:0005886">
    <property type="term" value="C:plasma membrane"/>
    <property type="evidence" value="ECO:0007669"/>
    <property type="project" value="UniProtKB-SubCell"/>
</dbReference>
<keyword evidence="4 6" id="KW-1133">Transmembrane helix</keyword>
<evidence type="ECO:0000256" key="1">
    <source>
        <dbReference type="ARBA" id="ARBA00004651"/>
    </source>
</evidence>
<keyword evidence="5 6" id="KW-0472">Membrane</keyword>
<dbReference type="InterPro" id="IPR050367">
    <property type="entry name" value="APC_superfamily"/>
</dbReference>
<protein>
    <submittedName>
        <fullName evidence="7">Amino acid transporter</fullName>
    </submittedName>
</protein>
<sequence length="513" mass="54157">MAISDAPPTTAGRDAAVEKSKLQQHFGRADVFFFLVCTLVGIDGLGTLATEGGQGFTWLVVCTLLFAVPSAMLLAELGAAHTDEGGPYVWVRMAFGHLAGAVNNFFYWVTNPVWMGGTLVGTALGGLIVFLHGGEEYSRPVTYAFALVFIWAGVLFAVLSFRVGKWVATVGAVARFLLLGLFSVLVLLYGVENGFHGPSVGDYAPTFAGFVALVPLVLFSLVGFELPSSAGEEMTDAARDVPAGIAKSVVATGLLYAVPVLGILLVLPSDQASGLAGFPEAVRQSLTVLGGEVTTAADGTVTATLTPFSTAVGWVLGALVALVAFTSGLTWIMGSDRTLAVSCYDGAGPRWLGRFSARFGTPTRVNLLSGVISTAVFVAVTEITDGDIAKFFGVALSLAISTTLISYLGIFPAAWRLRRKLPDHPLPYRAPALGLLTVVSTAWIAFCTVQLLFPGLGIDWFGDDYRADGWAASERWVYLLTELVPLALFVAVAVGFWAAGRRQVDRADRPGGR</sequence>
<feature type="transmembrane region" description="Helical" evidence="6">
    <location>
        <begin position="245"/>
        <end position="267"/>
    </location>
</feature>
<organism evidence="7 8">
    <name type="scientific">Klenkia brasiliensis</name>
    <dbReference type="NCBI Taxonomy" id="333142"/>
    <lineage>
        <taxon>Bacteria</taxon>
        <taxon>Bacillati</taxon>
        <taxon>Actinomycetota</taxon>
        <taxon>Actinomycetes</taxon>
        <taxon>Geodermatophilales</taxon>
        <taxon>Geodermatophilaceae</taxon>
        <taxon>Klenkia</taxon>
    </lineage>
</organism>
<dbReference type="PANTHER" id="PTHR42770">
    <property type="entry name" value="AMINO ACID TRANSPORTER-RELATED"/>
    <property type="match status" value="1"/>
</dbReference>
<proteinExistence type="predicted"/>
<accession>A0A1G7LVS4</accession>
<name>A0A1G7LVS4_9ACTN</name>
<feature type="transmembrane region" description="Helical" evidence="6">
    <location>
        <begin position="56"/>
        <end position="75"/>
    </location>
</feature>
<feature type="transmembrane region" description="Helical" evidence="6">
    <location>
        <begin position="173"/>
        <end position="191"/>
    </location>
</feature>
<keyword evidence="2" id="KW-1003">Cell membrane</keyword>
<evidence type="ECO:0000256" key="3">
    <source>
        <dbReference type="ARBA" id="ARBA00022692"/>
    </source>
</evidence>
<dbReference type="OrthoDB" id="3170677at2"/>
<evidence type="ECO:0000256" key="5">
    <source>
        <dbReference type="ARBA" id="ARBA00023136"/>
    </source>
</evidence>
<dbReference type="PIRSF" id="PIRSF006060">
    <property type="entry name" value="AA_transporter"/>
    <property type="match status" value="1"/>
</dbReference>
<dbReference type="Proteomes" id="UP000198863">
    <property type="component" value="Unassembled WGS sequence"/>
</dbReference>
<dbReference type="Pfam" id="PF13520">
    <property type="entry name" value="AA_permease_2"/>
    <property type="match status" value="1"/>
</dbReference>
<keyword evidence="8" id="KW-1185">Reference proteome</keyword>
<feature type="transmembrane region" description="Helical" evidence="6">
    <location>
        <begin position="31"/>
        <end position="49"/>
    </location>
</feature>